<dbReference type="Pfam" id="PF18052">
    <property type="entry name" value="Rx_N"/>
    <property type="match status" value="1"/>
</dbReference>
<dbReference type="InterPro" id="IPR041118">
    <property type="entry name" value="Rx_N"/>
</dbReference>
<evidence type="ECO:0008006" key="11">
    <source>
        <dbReference type="Google" id="ProtNLM"/>
    </source>
</evidence>
<keyword evidence="5" id="KW-0611">Plant defense</keyword>
<dbReference type="InterPro" id="IPR036388">
    <property type="entry name" value="WH-like_DNA-bd_sf"/>
</dbReference>
<dbReference type="InterPro" id="IPR055414">
    <property type="entry name" value="LRR_R13L4/SHOC2-like"/>
</dbReference>
<evidence type="ECO:0000256" key="3">
    <source>
        <dbReference type="ARBA" id="ARBA00022737"/>
    </source>
</evidence>
<comment type="similarity">
    <text evidence="1">Belongs to the disease resistance NB-LRR family.</text>
</comment>
<dbReference type="SUPFAM" id="SSF52540">
    <property type="entry name" value="P-loop containing nucleoside triphosphate hydrolases"/>
    <property type="match status" value="2"/>
</dbReference>
<dbReference type="Pfam" id="PF23598">
    <property type="entry name" value="LRR_14"/>
    <property type="match status" value="2"/>
</dbReference>
<evidence type="ECO:0000256" key="6">
    <source>
        <dbReference type="ARBA" id="ARBA00023054"/>
    </source>
</evidence>
<feature type="domain" description="Disease resistance R13L4/SHOC-2-like LRR" evidence="9">
    <location>
        <begin position="1098"/>
        <end position="1358"/>
    </location>
</feature>
<name>A0A2S3H9A2_9POAL</name>
<dbReference type="Gene3D" id="1.10.10.10">
    <property type="entry name" value="Winged helix-like DNA-binding domain superfamily/Winged helix DNA-binding domain"/>
    <property type="match status" value="1"/>
</dbReference>
<sequence length="1370" mass="156999">MASFVLGLTKAAVEGTLSRVQTAIDEETKLKVKVQQDLVFITGEFLMMQSFLNVSTKERVKNEVVTTWLRLLRELALDMEDGIELVVHLDKDKSTWCCRILPSCMSPSRPLDEVAIKIKLVRDGVEELSQRNMRYNLILGTETFSGTTAIMPPITSEDTLLSNFQVIRQVWEDAWKIRKVGIKDLIKRDERSTQVISVWENGGNNLEIPYIINQVYCDPEICQLFERRAWVKITRPFNHDEFINTLITQLLYKTGSCDQAPAKDVTNAAEVLQQVTKEQSYLLVLEGVSDVVEWHTARKYLPENNNGSRIIVTTPHLGIGKVCTGQPYLVSEFSSFPSFYAFYKRVPGNQIDMGDLLWKIKRGGLVMVECDDDNMKTAVVKRLWHRIVDGHEKFDGVRFKKYKWVTIGDPFNPMDFWRRVLLDQNGIIPEDYITRYKPNLGGLLAQWLHHIDRVVNMKDAEVMESCRKLLSEDDSHLLVIDGVRDSEIWRSLKETLVSDTIKGCVVAICKKAVVFIKDDIDTWVIPEHQDRYFFYKDEEARAWKSNRSFDPNTRSEEEKHLSIDSPGVFSLWGIAGVGKSTYARYNYYISILNVYKKKAYYCWVDVPHPFCLTELSRRLLFDFHSDDLKAKEDVVISIIEGKDPVQMCRELLHPRVNCLIVFDGLQSTDDWDALKAAFGWSDFSSSKTTILVVTNEESVARHCTGNKSKNDSSEVNNIKKVINLKGLNDDSAFQLFRQKVGNDDRLLENEKLKIAKLIVSKCGGLPKVIVAAAKYCNKELGKYPFDLKPVNDNFISILENNVQEFQSLRGLFSWVQSYLATCKDYLKPCIFYLPVFPTDHNIRRRRLLQRWIAEEENGKGLFSELLNLSIIQKQSTSKFQCRVNGFFHEYITSRPMEDNLVLALEGHCKQNSQRVGRHLSVRTSWDRDKSVFESIDFSRLRSFTVLGEWRPFFMSNPTNNKMRLVRVLDLEDTIGVTDDDLEHIGVLLPLLKFLSLRGCQEITRLPSSLHALRQLQTLDVRHTSIVAFRGAIISKLRNLQYVRAGRKTLWEEGGIMVTCQPPATEPVEMASLAQAQGDSKTFAASLRNMTSKTSLPIWMSKICCMQVDDKECVDVPVAIGNLTALHTFGVINVGARKGIIKELKRLTQLQRLGVSGINVDNIREFFSAISDLIHLQSLTVKVQPTKNKNDYRFACLDGTTSPLPKALKILKLHGHVRILSARWFEQLGNLQKLDLEMTVLARMEIFVLFALPNRDALQRLCVRPIRVTELYVAPNLYLEFYKTKVLEIHCTSELKVIFGGMLHFLEVLKVHCSIGSSFQFSGLDSLFRLKEVWLKGSYSDEVKQNLQRQLDQHERRPILKLLQPRASSFV</sequence>
<keyword evidence="4" id="KW-0547">Nucleotide-binding</keyword>
<evidence type="ECO:0000256" key="1">
    <source>
        <dbReference type="ARBA" id="ARBA00008894"/>
    </source>
</evidence>
<keyword evidence="6" id="KW-0175">Coiled coil</keyword>
<accession>A0A2S3H9A2</accession>
<protein>
    <recommendedName>
        <fullName evidence="11">NB-ARC domain-containing protein</fullName>
    </recommendedName>
</protein>
<gene>
    <name evidence="10" type="ORF">PAHAL_3G162800</name>
</gene>
<evidence type="ECO:0000259" key="7">
    <source>
        <dbReference type="Pfam" id="PF00931"/>
    </source>
</evidence>
<dbReference type="Proteomes" id="UP000243499">
    <property type="component" value="Chromosome 3"/>
</dbReference>
<evidence type="ECO:0000256" key="4">
    <source>
        <dbReference type="ARBA" id="ARBA00022741"/>
    </source>
</evidence>
<feature type="domain" description="NB-ARC" evidence="7">
    <location>
        <begin position="210"/>
        <end position="322"/>
    </location>
</feature>
<dbReference type="InterPro" id="IPR032675">
    <property type="entry name" value="LRR_dom_sf"/>
</dbReference>
<dbReference type="Gene3D" id="1.20.5.4130">
    <property type="match status" value="1"/>
</dbReference>
<keyword evidence="2" id="KW-0433">Leucine-rich repeat</keyword>
<evidence type="ECO:0000256" key="2">
    <source>
        <dbReference type="ARBA" id="ARBA00022614"/>
    </source>
</evidence>
<dbReference type="Gene3D" id="3.40.50.300">
    <property type="entry name" value="P-loop containing nucleotide triphosphate hydrolases"/>
    <property type="match status" value="2"/>
</dbReference>
<dbReference type="GO" id="GO:0043531">
    <property type="term" value="F:ADP binding"/>
    <property type="evidence" value="ECO:0007669"/>
    <property type="project" value="InterPro"/>
</dbReference>
<dbReference type="InterPro" id="IPR002182">
    <property type="entry name" value="NB-ARC"/>
</dbReference>
<dbReference type="PANTHER" id="PTHR23155:SF1135">
    <property type="entry name" value="OS08G0246300 PROTEIN"/>
    <property type="match status" value="1"/>
</dbReference>
<evidence type="ECO:0000259" key="8">
    <source>
        <dbReference type="Pfam" id="PF18052"/>
    </source>
</evidence>
<dbReference type="Gramene" id="PAN17945">
    <property type="protein sequence ID" value="PAN17945"/>
    <property type="gene ID" value="PAHAL_3G162800"/>
</dbReference>
<proteinExistence type="inferred from homology"/>
<reference evidence="10" key="1">
    <citation type="submission" date="2018-04" db="EMBL/GenBank/DDBJ databases">
        <title>WGS assembly of Panicum hallii.</title>
        <authorList>
            <person name="Lovell J."/>
            <person name="Jenkins J."/>
            <person name="Lowry D."/>
            <person name="Mamidi S."/>
            <person name="Sreedasyam A."/>
            <person name="Weng X."/>
            <person name="Barry K."/>
            <person name="Bonette J."/>
            <person name="Campitelli B."/>
            <person name="Daum C."/>
            <person name="Gordon S."/>
            <person name="Gould B."/>
            <person name="Lipzen A."/>
            <person name="Macqueen A."/>
            <person name="Palacio-Mejia J."/>
            <person name="Plott C."/>
            <person name="Shakirov E."/>
            <person name="Shu S."/>
            <person name="Yoshinaga Y."/>
            <person name="Zane M."/>
            <person name="Rokhsar D."/>
            <person name="Grimwood J."/>
            <person name="Schmutz J."/>
            <person name="Juenger T."/>
        </authorList>
    </citation>
    <scope>NUCLEOTIDE SEQUENCE [LARGE SCALE GENOMIC DNA]</scope>
    <source>
        <strain evidence="10">FIL2</strain>
    </source>
</reference>
<feature type="domain" description="NB-ARC" evidence="7">
    <location>
        <begin position="559"/>
        <end position="742"/>
    </location>
</feature>
<keyword evidence="3" id="KW-0677">Repeat</keyword>
<evidence type="ECO:0000259" key="9">
    <source>
        <dbReference type="Pfam" id="PF23598"/>
    </source>
</evidence>
<dbReference type="InterPro" id="IPR027417">
    <property type="entry name" value="P-loop_NTPase"/>
</dbReference>
<dbReference type="Gene3D" id="3.80.10.10">
    <property type="entry name" value="Ribonuclease Inhibitor"/>
    <property type="match status" value="2"/>
</dbReference>
<organism evidence="10">
    <name type="scientific">Panicum hallii</name>
    <dbReference type="NCBI Taxonomy" id="206008"/>
    <lineage>
        <taxon>Eukaryota</taxon>
        <taxon>Viridiplantae</taxon>
        <taxon>Streptophyta</taxon>
        <taxon>Embryophyta</taxon>
        <taxon>Tracheophyta</taxon>
        <taxon>Spermatophyta</taxon>
        <taxon>Magnoliopsida</taxon>
        <taxon>Liliopsida</taxon>
        <taxon>Poales</taxon>
        <taxon>Poaceae</taxon>
        <taxon>PACMAD clade</taxon>
        <taxon>Panicoideae</taxon>
        <taxon>Panicodae</taxon>
        <taxon>Paniceae</taxon>
        <taxon>Panicinae</taxon>
        <taxon>Panicum</taxon>
        <taxon>Panicum sect. Panicum</taxon>
    </lineage>
</organism>
<dbReference type="PANTHER" id="PTHR23155">
    <property type="entry name" value="DISEASE RESISTANCE PROTEIN RP"/>
    <property type="match status" value="1"/>
</dbReference>
<dbReference type="EMBL" id="CM008048">
    <property type="protein sequence ID" value="PAN17945.2"/>
    <property type="molecule type" value="Genomic_DNA"/>
</dbReference>
<dbReference type="Pfam" id="PF00931">
    <property type="entry name" value="NB-ARC"/>
    <property type="match status" value="2"/>
</dbReference>
<dbReference type="SUPFAM" id="SSF52047">
    <property type="entry name" value="RNI-like"/>
    <property type="match status" value="1"/>
</dbReference>
<evidence type="ECO:0000313" key="10">
    <source>
        <dbReference type="EMBL" id="PAN17945.2"/>
    </source>
</evidence>
<dbReference type="GO" id="GO:0098542">
    <property type="term" value="P:defense response to other organism"/>
    <property type="evidence" value="ECO:0007669"/>
    <property type="project" value="TreeGrafter"/>
</dbReference>
<evidence type="ECO:0000256" key="5">
    <source>
        <dbReference type="ARBA" id="ARBA00022821"/>
    </source>
</evidence>
<feature type="domain" description="Disease resistance N-terminal" evidence="8">
    <location>
        <begin position="12"/>
        <end position="94"/>
    </location>
</feature>
<dbReference type="InterPro" id="IPR044974">
    <property type="entry name" value="Disease_R_plants"/>
</dbReference>
<feature type="domain" description="Disease resistance R13L4/SHOC-2-like LRR" evidence="9">
    <location>
        <begin position="940"/>
        <end position="1049"/>
    </location>
</feature>